<feature type="transmembrane region" description="Helical" evidence="1">
    <location>
        <begin position="15"/>
        <end position="34"/>
    </location>
</feature>
<dbReference type="EMBL" id="CP037421">
    <property type="protein sequence ID" value="QDT27184.1"/>
    <property type="molecule type" value="Genomic_DNA"/>
</dbReference>
<sequence length="135" mass="14747">MSFSSFYQLIVKTRWWFGALLGIITTVCMFASLFKYSGGVPAFKFLMCIAGGANALIAVAGAMTFFPLIFAPKAWLVSDPLGKNWLKRTGVTGRFQIAAFRFATFIIAIAASFFCAASCMVIVGRILEMTKKSVN</sequence>
<feature type="transmembrane region" description="Helical" evidence="1">
    <location>
        <begin position="46"/>
        <end position="70"/>
    </location>
</feature>
<keyword evidence="1" id="KW-0812">Transmembrane</keyword>
<accession>A0A517Q6E2</accession>
<keyword evidence="1" id="KW-0472">Membrane</keyword>
<evidence type="ECO:0000313" key="4">
    <source>
        <dbReference type="Proteomes" id="UP000315647"/>
    </source>
</evidence>
<evidence type="ECO:0000313" key="3">
    <source>
        <dbReference type="EMBL" id="QDV16750.1"/>
    </source>
</evidence>
<reference evidence="2 4" key="1">
    <citation type="submission" date="2019-03" db="EMBL/GenBank/DDBJ databases">
        <title>Deep-cultivation of Planctomycetes and their phenomic and genomic characterization uncovers novel biology.</title>
        <authorList>
            <person name="Wiegand S."/>
            <person name="Jogler M."/>
            <person name="Boedeker C."/>
            <person name="Pinto D."/>
            <person name="Vollmers J."/>
            <person name="Rivas-Marin E."/>
            <person name="Kohn T."/>
            <person name="Peeters S.H."/>
            <person name="Heuer A."/>
            <person name="Rast P."/>
            <person name="Oberbeckmann S."/>
            <person name="Bunk B."/>
            <person name="Jeske O."/>
            <person name="Meyerdierks A."/>
            <person name="Storesund J.E."/>
            <person name="Kallscheuer N."/>
            <person name="Luecker S."/>
            <person name="Lage O.M."/>
            <person name="Pohl T."/>
            <person name="Merkel B.J."/>
            <person name="Hornburger P."/>
            <person name="Mueller R.-W."/>
            <person name="Bruemmer F."/>
            <person name="Labrenz M."/>
            <person name="Spormann A.M."/>
            <person name="Op den Camp H."/>
            <person name="Overmann J."/>
            <person name="Amann R."/>
            <person name="Jetten M.S.M."/>
            <person name="Mascher T."/>
            <person name="Medema M.H."/>
            <person name="Devos D.P."/>
            <person name="Kaster A.-K."/>
            <person name="Ovreas L."/>
            <person name="Rohde M."/>
            <person name="Galperin M.Y."/>
            <person name="Jogler C."/>
        </authorList>
    </citation>
    <scope>NUCLEOTIDE SEQUENCE [LARGE SCALE GENOMIC DNA]</scope>
    <source>
        <strain evidence="2 4">Enr10</strain>
        <strain evidence="3 5">Pan153</strain>
    </source>
</reference>
<keyword evidence="1" id="KW-1133">Transmembrane helix</keyword>
<dbReference type="Proteomes" id="UP000320839">
    <property type="component" value="Chromosome"/>
</dbReference>
<dbReference type="RefSeq" id="WP_145107497.1">
    <property type="nucleotide sequence ID" value="NZ_CP036277.1"/>
</dbReference>
<proteinExistence type="predicted"/>
<dbReference type="Proteomes" id="UP000315647">
    <property type="component" value="Chromosome"/>
</dbReference>
<name>A0A517Q6E2_9PLAN</name>
<keyword evidence="4" id="KW-1185">Reference proteome</keyword>
<dbReference type="AlphaFoldDB" id="A0A517Q6E2"/>
<evidence type="ECO:0000313" key="5">
    <source>
        <dbReference type="Proteomes" id="UP000320839"/>
    </source>
</evidence>
<feature type="transmembrane region" description="Helical" evidence="1">
    <location>
        <begin position="102"/>
        <end position="123"/>
    </location>
</feature>
<protein>
    <submittedName>
        <fullName evidence="2">Uncharacterized protein</fullName>
    </submittedName>
</protein>
<accession>A0A518A5E2</accession>
<dbReference type="EMBL" id="CP036317">
    <property type="protein sequence ID" value="QDV16750.1"/>
    <property type="molecule type" value="Genomic_DNA"/>
</dbReference>
<organism evidence="2 4">
    <name type="scientific">Gimesia panareensis</name>
    <dbReference type="NCBI Taxonomy" id="2527978"/>
    <lineage>
        <taxon>Bacteria</taxon>
        <taxon>Pseudomonadati</taxon>
        <taxon>Planctomycetota</taxon>
        <taxon>Planctomycetia</taxon>
        <taxon>Planctomycetales</taxon>
        <taxon>Planctomycetaceae</taxon>
        <taxon>Gimesia</taxon>
    </lineage>
</organism>
<gene>
    <name evidence="2" type="ORF">Enr10x_24990</name>
    <name evidence="3" type="ORF">Pan153_13820</name>
</gene>
<evidence type="ECO:0000313" key="2">
    <source>
        <dbReference type="EMBL" id="QDT27184.1"/>
    </source>
</evidence>
<evidence type="ECO:0000256" key="1">
    <source>
        <dbReference type="SAM" id="Phobius"/>
    </source>
</evidence>
<accession>A0A518FKB6</accession>